<name>A0A2X2USN3_9FIRM</name>
<dbReference type="AlphaFoldDB" id="A0A2X2USN3"/>
<dbReference type="EMBL" id="UAVW01000016">
    <property type="protein sequence ID" value="SQB14865.1"/>
    <property type="molecule type" value="Genomic_DNA"/>
</dbReference>
<dbReference type="Pfam" id="PF10109">
    <property type="entry name" value="Phage_TAC_7"/>
    <property type="match status" value="1"/>
</dbReference>
<dbReference type="InterPro" id="IPR019289">
    <property type="entry name" value="Phage_tail_E/E"/>
</dbReference>
<feature type="region of interest" description="Disordered" evidence="1">
    <location>
        <begin position="1"/>
        <end position="29"/>
    </location>
</feature>
<sequence>MENMQYGQEAQVQENQEQSAPAVQNTQTQEITQAQAAGVVDFTQAKKPEDKSLNYTHKFAKPVEIMGQKYSSLTFYFEKLTGDDVEAVELELQQRNIVVLSAEVSSAFQSSIAARAAGMASDEIRRLPLRDYMKIKNAARNFLVAVGY</sequence>
<evidence type="ECO:0000256" key="1">
    <source>
        <dbReference type="SAM" id="MobiDB-lite"/>
    </source>
</evidence>
<accession>A0A2X2USN3</accession>
<evidence type="ECO:0000313" key="3">
    <source>
        <dbReference type="Proteomes" id="UP000251853"/>
    </source>
</evidence>
<feature type="compositionally biased region" description="Polar residues" evidence="1">
    <location>
        <begin position="1"/>
        <end position="23"/>
    </location>
</feature>
<dbReference type="Proteomes" id="UP000251853">
    <property type="component" value="Unassembled WGS sequence"/>
</dbReference>
<keyword evidence="3" id="KW-1185">Reference proteome</keyword>
<organism evidence="2 3">
    <name type="scientific">Enterocloster clostridioformis</name>
    <dbReference type="NCBI Taxonomy" id="1531"/>
    <lineage>
        <taxon>Bacteria</taxon>
        <taxon>Bacillati</taxon>
        <taxon>Bacillota</taxon>
        <taxon>Clostridia</taxon>
        <taxon>Lachnospirales</taxon>
        <taxon>Lachnospiraceae</taxon>
        <taxon>Enterocloster</taxon>
    </lineage>
</organism>
<evidence type="ECO:0000313" key="2">
    <source>
        <dbReference type="EMBL" id="SQB14865.1"/>
    </source>
</evidence>
<evidence type="ECO:0008006" key="4">
    <source>
        <dbReference type="Google" id="ProtNLM"/>
    </source>
</evidence>
<protein>
    <recommendedName>
        <fullName evidence="4">Phage tail assembly protein</fullName>
    </recommendedName>
</protein>
<proteinExistence type="predicted"/>
<reference evidence="2 3" key="1">
    <citation type="submission" date="2018-06" db="EMBL/GenBank/DDBJ databases">
        <authorList>
            <consortium name="Pathogen Informatics"/>
            <person name="Doyle S."/>
        </authorList>
    </citation>
    <scope>NUCLEOTIDE SEQUENCE [LARGE SCALE GENOMIC DNA]</scope>
    <source>
        <strain evidence="2 3">NCTC11224</strain>
    </source>
</reference>
<gene>
    <name evidence="2" type="ORF">NCTC11224_03919</name>
</gene>
<dbReference type="RefSeq" id="WP_112482682.1">
    <property type="nucleotide sequence ID" value="NZ_JAIWZC010000001.1"/>
</dbReference>